<dbReference type="GO" id="GO:0016491">
    <property type="term" value="F:oxidoreductase activity"/>
    <property type="evidence" value="ECO:0007669"/>
    <property type="project" value="UniProtKB-KW"/>
</dbReference>
<dbReference type="InterPro" id="IPR036188">
    <property type="entry name" value="FAD/NAD-bd_sf"/>
</dbReference>
<feature type="domain" description="FAD dependent oxidoreductase" evidence="2">
    <location>
        <begin position="3"/>
        <end position="36"/>
    </location>
</feature>
<organism evidence="3">
    <name type="scientific">Phenylobacterium glaciei</name>
    <dbReference type="NCBI Taxonomy" id="2803784"/>
    <lineage>
        <taxon>Bacteria</taxon>
        <taxon>Pseudomonadati</taxon>
        <taxon>Pseudomonadota</taxon>
        <taxon>Alphaproteobacteria</taxon>
        <taxon>Caulobacterales</taxon>
        <taxon>Caulobacteraceae</taxon>
        <taxon>Phenylobacterium</taxon>
    </lineage>
</organism>
<dbReference type="Pfam" id="PF01266">
    <property type="entry name" value="DAO"/>
    <property type="match status" value="1"/>
</dbReference>
<reference evidence="3" key="1">
    <citation type="submission" date="2021-01" db="EMBL/GenBank/DDBJ databases">
        <title>Genome sequence of Phenylobacterium sp. 20VBR1 isolated from a valley glaceir, Ny-Alesund, Svalbard.</title>
        <authorList>
            <person name="Thomas F.A."/>
            <person name="Krishnan K.P."/>
            <person name="Sinha R.K."/>
        </authorList>
    </citation>
    <scope>NUCLEOTIDE SEQUENCE</scope>
    <source>
        <strain evidence="3">20VBR1</strain>
    </source>
</reference>
<dbReference type="Gene3D" id="3.40.50.720">
    <property type="entry name" value="NAD(P)-binding Rossmann-like Domain"/>
    <property type="match status" value="1"/>
</dbReference>
<keyword evidence="1" id="KW-0560">Oxidoreductase</keyword>
<protein>
    <submittedName>
        <fullName evidence="3">FAD-dependent oxidoreductase</fullName>
    </submittedName>
</protein>
<accession>A0A974S7X9</accession>
<dbReference type="InterPro" id="IPR006076">
    <property type="entry name" value="FAD-dep_OxRdtase"/>
</dbReference>
<sequence length="56" mass="5468">MRAAVVGCGVAGMAAALALARRGHEVTVLECFDTPGPWARACCCSPRPGGAAGAGP</sequence>
<gene>
    <name evidence="3" type="ORF">JKL49_02080</name>
</gene>
<dbReference type="SUPFAM" id="SSF51905">
    <property type="entry name" value="FAD/NAD(P)-binding domain"/>
    <property type="match status" value="1"/>
</dbReference>
<evidence type="ECO:0000259" key="2">
    <source>
        <dbReference type="Pfam" id="PF01266"/>
    </source>
</evidence>
<name>A0A974S7X9_9CAUL</name>
<evidence type="ECO:0000313" key="3">
    <source>
        <dbReference type="EMBL" id="QQZ50450.1"/>
    </source>
</evidence>
<dbReference type="EMBL" id="CP068570">
    <property type="protein sequence ID" value="QQZ50450.1"/>
    <property type="molecule type" value="Genomic_DNA"/>
</dbReference>
<evidence type="ECO:0000256" key="1">
    <source>
        <dbReference type="ARBA" id="ARBA00023002"/>
    </source>
</evidence>
<proteinExistence type="predicted"/>
<dbReference type="AlphaFoldDB" id="A0A974S7X9"/>